<feature type="compositionally biased region" description="Basic and acidic residues" evidence="1">
    <location>
        <begin position="169"/>
        <end position="182"/>
    </location>
</feature>
<comment type="caution">
    <text evidence="2">The sequence shown here is derived from an EMBL/GenBank/DDBJ whole genome shotgun (WGS) entry which is preliminary data.</text>
</comment>
<feature type="compositionally biased region" description="Basic and acidic residues" evidence="1">
    <location>
        <begin position="58"/>
        <end position="72"/>
    </location>
</feature>
<evidence type="ECO:0000313" key="2">
    <source>
        <dbReference type="EMBL" id="EJK51250.1"/>
    </source>
</evidence>
<feature type="region of interest" description="Disordered" evidence="1">
    <location>
        <begin position="85"/>
        <end position="130"/>
    </location>
</feature>
<keyword evidence="3" id="KW-1185">Reference proteome</keyword>
<proteinExistence type="predicted"/>
<feature type="region of interest" description="Disordered" evidence="1">
    <location>
        <begin position="1"/>
        <end position="22"/>
    </location>
</feature>
<dbReference type="Proteomes" id="UP000266841">
    <property type="component" value="Unassembled WGS sequence"/>
</dbReference>
<name>K0RDI3_THAOC</name>
<evidence type="ECO:0000313" key="3">
    <source>
        <dbReference type="Proteomes" id="UP000266841"/>
    </source>
</evidence>
<feature type="compositionally biased region" description="Low complexity" evidence="1">
    <location>
        <begin position="183"/>
        <end position="192"/>
    </location>
</feature>
<gene>
    <name evidence="2" type="ORF">THAOC_29595</name>
</gene>
<dbReference type="AlphaFoldDB" id="K0RDI3"/>
<feature type="region of interest" description="Disordered" evidence="1">
    <location>
        <begin position="157"/>
        <end position="193"/>
    </location>
</feature>
<organism evidence="2 3">
    <name type="scientific">Thalassiosira oceanica</name>
    <name type="common">Marine diatom</name>
    <dbReference type="NCBI Taxonomy" id="159749"/>
    <lineage>
        <taxon>Eukaryota</taxon>
        <taxon>Sar</taxon>
        <taxon>Stramenopiles</taxon>
        <taxon>Ochrophyta</taxon>
        <taxon>Bacillariophyta</taxon>
        <taxon>Coscinodiscophyceae</taxon>
        <taxon>Thalassiosirophycidae</taxon>
        <taxon>Thalassiosirales</taxon>
        <taxon>Thalassiosiraceae</taxon>
        <taxon>Thalassiosira</taxon>
    </lineage>
</organism>
<feature type="region of interest" description="Disordered" evidence="1">
    <location>
        <begin position="40"/>
        <end position="72"/>
    </location>
</feature>
<sequence length="209" mass="22676">MSDASFRQGPSPPFSPSLRRQPVLAQGLDRSVALEELAVVGAPPNVPPLQSRGEVGMDEVKPRGDPVDGIPQRHDEAVMLVDGRRLQVDPPNGRAGDRRGPKVGRLATRIPLARAVQSQHAGEGGSRRLSQMDQHQRFLVVGRFQLGFGARVQIRRRREPAPRQQQNCDHAESSQSPRDHRPAAAASARPPAGLQKLCSSALAQLPSPF</sequence>
<evidence type="ECO:0000256" key="1">
    <source>
        <dbReference type="SAM" id="MobiDB-lite"/>
    </source>
</evidence>
<dbReference type="EMBL" id="AGNL01041953">
    <property type="protein sequence ID" value="EJK51250.1"/>
    <property type="molecule type" value="Genomic_DNA"/>
</dbReference>
<accession>K0RDI3</accession>
<reference evidence="2 3" key="1">
    <citation type="journal article" date="2012" name="Genome Biol.">
        <title>Genome and low-iron response of an oceanic diatom adapted to chronic iron limitation.</title>
        <authorList>
            <person name="Lommer M."/>
            <person name="Specht M."/>
            <person name="Roy A.S."/>
            <person name="Kraemer L."/>
            <person name="Andreson R."/>
            <person name="Gutowska M.A."/>
            <person name="Wolf J."/>
            <person name="Bergner S.V."/>
            <person name="Schilhabel M.B."/>
            <person name="Klostermeier U.C."/>
            <person name="Beiko R.G."/>
            <person name="Rosenstiel P."/>
            <person name="Hippler M."/>
            <person name="Laroche J."/>
        </authorList>
    </citation>
    <scope>NUCLEOTIDE SEQUENCE [LARGE SCALE GENOMIC DNA]</scope>
    <source>
        <strain evidence="2 3">CCMP1005</strain>
    </source>
</reference>
<protein>
    <submittedName>
        <fullName evidence="2">Uncharacterized protein</fullName>
    </submittedName>
</protein>